<protein>
    <submittedName>
        <fullName evidence="1">Uncharacterized protein</fullName>
    </submittedName>
</protein>
<dbReference type="RefSeq" id="WP_344716379.1">
    <property type="nucleotide sequence ID" value="NZ_BAAAVS010000015.1"/>
</dbReference>
<comment type="caution">
    <text evidence="1">The sequence shown here is derived from an EMBL/GenBank/DDBJ whole genome shotgun (WGS) entry which is preliminary data.</text>
</comment>
<organism evidence="1 2">
    <name type="scientific">Gordonia defluvii</name>
    <dbReference type="NCBI Taxonomy" id="283718"/>
    <lineage>
        <taxon>Bacteria</taxon>
        <taxon>Bacillati</taxon>
        <taxon>Actinomycetota</taxon>
        <taxon>Actinomycetes</taxon>
        <taxon>Mycobacteriales</taxon>
        <taxon>Gordoniaceae</taxon>
        <taxon>Gordonia</taxon>
    </lineage>
</organism>
<accession>A0ABP6L0H5</accession>
<reference evidence="2" key="1">
    <citation type="journal article" date="2019" name="Int. J. Syst. Evol. Microbiol.">
        <title>The Global Catalogue of Microorganisms (GCM) 10K type strain sequencing project: providing services to taxonomists for standard genome sequencing and annotation.</title>
        <authorList>
            <consortium name="The Broad Institute Genomics Platform"/>
            <consortium name="The Broad Institute Genome Sequencing Center for Infectious Disease"/>
            <person name="Wu L."/>
            <person name="Ma J."/>
        </authorList>
    </citation>
    <scope>NUCLEOTIDE SEQUENCE [LARGE SCALE GENOMIC DNA]</scope>
    <source>
        <strain evidence="2">JCM 14234</strain>
    </source>
</reference>
<evidence type="ECO:0000313" key="2">
    <source>
        <dbReference type="Proteomes" id="UP001501035"/>
    </source>
</evidence>
<gene>
    <name evidence="1" type="ORF">GCM10010528_07810</name>
</gene>
<name>A0ABP6L0H5_9ACTN</name>
<proteinExistence type="predicted"/>
<dbReference type="EMBL" id="BAAAVS010000015">
    <property type="protein sequence ID" value="GAA3028569.1"/>
    <property type="molecule type" value="Genomic_DNA"/>
</dbReference>
<dbReference type="Proteomes" id="UP001501035">
    <property type="component" value="Unassembled WGS sequence"/>
</dbReference>
<keyword evidence="2" id="KW-1185">Reference proteome</keyword>
<evidence type="ECO:0000313" key="1">
    <source>
        <dbReference type="EMBL" id="GAA3028569.1"/>
    </source>
</evidence>
<sequence>MRLRAVGYLPRRFQLNRVLSDWRGVLTEVRRFTDRDRHRRRGPDYP</sequence>